<reference evidence="2" key="1">
    <citation type="submission" date="2022-12" db="EMBL/GenBank/DDBJ databases">
        <authorList>
            <person name="Petersen C."/>
        </authorList>
    </citation>
    <scope>NUCLEOTIDE SEQUENCE</scope>
    <source>
        <strain evidence="2">IBT 29677</strain>
    </source>
</reference>
<evidence type="ECO:0000313" key="2">
    <source>
        <dbReference type="EMBL" id="KAJ5396768.1"/>
    </source>
</evidence>
<evidence type="ECO:0000256" key="1">
    <source>
        <dbReference type="SAM" id="MobiDB-lite"/>
    </source>
</evidence>
<feature type="compositionally biased region" description="Basic and acidic residues" evidence="1">
    <location>
        <begin position="45"/>
        <end position="61"/>
    </location>
</feature>
<evidence type="ECO:0000313" key="3">
    <source>
        <dbReference type="Proteomes" id="UP001147747"/>
    </source>
</evidence>
<name>A0A9X0B9I8_9EURO</name>
<dbReference type="Proteomes" id="UP001147747">
    <property type="component" value="Unassembled WGS sequence"/>
</dbReference>
<dbReference type="GeneID" id="81368498"/>
<dbReference type="RefSeq" id="XP_056488820.1">
    <property type="nucleotide sequence ID" value="XM_056629518.1"/>
</dbReference>
<dbReference type="AlphaFoldDB" id="A0A9X0B9I8"/>
<reference evidence="2" key="2">
    <citation type="journal article" date="2023" name="IMA Fungus">
        <title>Comparative genomic study of the Penicillium genus elucidates a diverse pangenome and 15 lateral gene transfer events.</title>
        <authorList>
            <person name="Petersen C."/>
            <person name="Sorensen T."/>
            <person name="Nielsen M.R."/>
            <person name="Sondergaard T.E."/>
            <person name="Sorensen J.L."/>
            <person name="Fitzpatrick D.A."/>
            <person name="Frisvad J.C."/>
            <person name="Nielsen K.L."/>
        </authorList>
    </citation>
    <scope>NUCLEOTIDE SEQUENCE</scope>
    <source>
        <strain evidence="2">IBT 29677</strain>
    </source>
</reference>
<feature type="compositionally biased region" description="Basic and acidic residues" evidence="1">
    <location>
        <begin position="7"/>
        <end position="25"/>
    </location>
</feature>
<gene>
    <name evidence="2" type="ORF">N7509_004881</name>
</gene>
<dbReference type="EMBL" id="JAPZBU010000006">
    <property type="protein sequence ID" value="KAJ5396768.1"/>
    <property type="molecule type" value="Genomic_DNA"/>
</dbReference>
<accession>A0A9X0B9I8</accession>
<sequence length="61" mass="6850">MAPNGPDGERKPQDARRPKIKDAQKPKGGVVNREPRSECSGYGERGCKEREKQEGDRAREI</sequence>
<keyword evidence="3" id="KW-1185">Reference proteome</keyword>
<comment type="caution">
    <text evidence="2">The sequence shown here is derived from an EMBL/GenBank/DDBJ whole genome shotgun (WGS) entry which is preliminary data.</text>
</comment>
<feature type="region of interest" description="Disordered" evidence="1">
    <location>
        <begin position="1"/>
        <end position="61"/>
    </location>
</feature>
<protein>
    <submittedName>
        <fullName evidence="2">Uncharacterized protein</fullName>
    </submittedName>
</protein>
<organism evidence="2 3">
    <name type="scientific">Penicillium cosmopolitanum</name>
    <dbReference type="NCBI Taxonomy" id="1131564"/>
    <lineage>
        <taxon>Eukaryota</taxon>
        <taxon>Fungi</taxon>
        <taxon>Dikarya</taxon>
        <taxon>Ascomycota</taxon>
        <taxon>Pezizomycotina</taxon>
        <taxon>Eurotiomycetes</taxon>
        <taxon>Eurotiomycetidae</taxon>
        <taxon>Eurotiales</taxon>
        <taxon>Aspergillaceae</taxon>
        <taxon>Penicillium</taxon>
    </lineage>
</organism>
<proteinExistence type="predicted"/>